<dbReference type="InterPro" id="IPR013216">
    <property type="entry name" value="Methyltransf_11"/>
</dbReference>
<feature type="domain" description="Methyltransferase type 11" evidence="4">
    <location>
        <begin position="48"/>
        <end position="130"/>
    </location>
</feature>
<dbReference type="AlphaFoldDB" id="A0A1J4NAS0"/>
<keyword evidence="2" id="KW-0808">Transferase</keyword>
<dbReference type="InterPro" id="IPR029063">
    <property type="entry name" value="SAM-dependent_MTases_sf"/>
</dbReference>
<dbReference type="RefSeq" id="WP_045547104.1">
    <property type="nucleotide sequence ID" value="NZ_JZDQ02000002.1"/>
</dbReference>
<dbReference type="Proteomes" id="UP000033772">
    <property type="component" value="Unassembled WGS sequence"/>
</dbReference>
<gene>
    <name evidence="5" type="ORF">UG56_002220</name>
</gene>
<evidence type="ECO:0000256" key="3">
    <source>
        <dbReference type="ARBA" id="ARBA00022691"/>
    </source>
</evidence>
<accession>A0A1J4NAS0</accession>
<dbReference type="OrthoDB" id="9810247at2"/>
<evidence type="ECO:0000256" key="2">
    <source>
        <dbReference type="ARBA" id="ARBA00022679"/>
    </source>
</evidence>
<evidence type="ECO:0000259" key="4">
    <source>
        <dbReference type="Pfam" id="PF08241"/>
    </source>
</evidence>
<dbReference type="PANTHER" id="PTHR43464">
    <property type="entry name" value="METHYLTRANSFERASE"/>
    <property type="match status" value="1"/>
</dbReference>
<reference evidence="5" key="1">
    <citation type="submission" date="2016-10" db="EMBL/GenBank/DDBJ databases">
        <title>Draft Genome Sequence of Nocardioides luteus Strain BAFB, an Alkane-Degrading Bacterium Isolated from JP-7 Polluted Soil.</title>
        <authorList>
            <person name="Brown L."/>
            <person name="Ruiz O.N."/>
            <person name="Gunasekera T."/>
        </authorList>
    </citation>
    <scope>NUCLEOTIDE SEQUENCE [LARGE SCALE GENOMIC DNA]</scope>
    <source>
        <strain evidence="5">BAFB</strain>
    </source>
</reference>
<dbReference type="Gene3D" id="3.40.50.150">
    <property type="entry name" value="Vaccinia Virus protein VP39"/>
    <property type="match status" value="1"/>
</dbReference>
<evidence type="ECO:0000313" key="5">
    <source>
        <dbReference type="EMBL" id="OIJ28611.1"/>
    </source>
</evidence>
<keyword evidence="3" id="KW-0949">S-adenosyl-L-methionine</keyword>
<dbReference type="CDD" id="cd02440">
    <property type="entry name" value="AdoMet_MTases"/>
    <property type="match status" value="1"/>
</dbReference>
<name>A0A1J4NAS0_9ACTN</name>
<comment type="caution">
    <text evidence="5">The sequence shown here is derived from an EMBL/GenBank/DDBJ whole genome shotgun (WGS) entry which is preliminary data.</text>
</comment>
<keyword evidence="6" id="KW-1185">Reference proteome</keyword>
<dbReference type="EMBL" id="JZDQ02000002">
    <property type="protein sequence ID" value="OIJ28611.1"/>
    <property type="molecule type" value="Genomic_DNA"/>
</dbReference>
<dbReference type="PANTHER" id="PTHR43464:SF19">
    <property type="entry name" value="UBIQUINONE BIOSYNTHESIS O-METHYLTRANSFERASE, MITOCHONDRIAL"/>
    <property type="match status" value="1"/>
</dbReference>
<dbReference type="GO" id="GO:0008757">
    <property type="term" value="F:S-adenosylmethionine-dependent methyltransferase activity"/>
    <property type="evidence" value="ECO:0007669"/>
    <property type="project" value="InterPro"/>
</dbReference>
<organism evidence="5 6">
    <name type="scientific">Nocardioides luteus</name>
    <dbReference type="NCBI Taxonomy" id="1844"/>
    <lineage>
        <taxon>Bacteria</taxon>
        <taxon>Bacillati</taxon>
        <taxon>Actinomycetota</taxon>
        <taxon>Actinomycetes</taxon>
        <taxon>Propionibacteriales</taxon>
        <taxon>Nocardioidaceae</taxon>
        <taxon>Nocardioides</taxon>
    </lineage>
</organism>
<evidence type="ECO:0000256" key="1">
    <source>
        <dbReference type="ARBA" id="ARBA00022603"/>
    </source>
</evidence>
<evidence type="ECO:0000313" key="6">
    <source>
        <dbReference type="Proteomes" id="UP000033772"/>
    </source>
</evidence>
<sequence>MTETGMLLGTRSGGSPSIAQSDYWWYRARTRILETVMKPYVGTPRRLLDVGSADGPSVTWLRGTAEHHVSLDVDPRGLADGGVCGSATGLPFADGSFDVVAAFDVIEHCEPEATALAEIERVLAPGGRLLMSVPAYTWAWTSHDDHNHHHRRYTRQRAVEAVTAAGLSPVRATYGFAGTFPMFAAQRLVTRFKERARAGAQQLADGGVAPLPEVSPAIEKVLLGATRIDERLLPRLDLPFGSSVLLVAVKEQREARIHSDMPRHAA</sequence>
<dbReference type="GO" id="GO:0032259">
    <property type="term" value="P:methylation"/>
    <property type="evidence" value="ECO:0007669"/>
    <property type="project" value="UniProtKB-KW"/>
</dbReference>
<dbReference type="Pfam" id="PF08241">
    <property type="entry name" value="Methyltransf_11"/>
    <property type="match status" value="1"/>
</dbReference>
<proteinExistence type="predicted"/>
<dbReference type="SUPFAM" id="SSF53335">
    <property type="entry name" value="S-adenosyl-L-methionine-dependent methyltransferases"/>
    <property type="match status" value="1"/>
</dbReference>
<dbReference type="STRING" id="1844.UG56_002220"/>
<protein>
    <submittedName>
        <fullName evidence="5">Methyltransferase</fullName>
    </submittedName>
</protein>
<keyword evidence="1 5" id="KW-0489">Methyltransferase</keyword>